<dbReference type="OrthoDB" id="288590at2759"/>
<keyword evidence="1" id="KW-0560">Oxidoreductase</keyword>
<dbReference type="InParanoid" id="A0A165PAU0"/>
<comment type="similarity">
    <text evidence="1">Belongs to the iron/ascorbate-dependent oxidoreductase family.</text>
</comment>
<protein>
    <submittedName>
        <fullName evidence="3">Clavaminate synthase-like protein</fullName>
    </submittedName>
</protein>
<reference evidence="3 4" key="1">
    <citation type="journal article" date="2016" name="Mol. Biol. Evol.">
        <title>Comparative Genomics of Early-Diverging Mushroom-Forming Fungi Provides Insights into the Origins of Lignocellulose Decay Capabilities.</title>
        <authorList>
            <person name="Nagy L.G."/>
            <person name="Riley R."/>
            <person name="Tritt A."/>
            <person name="Adam C."/>
            <person name="Daum C."/>
            <person name="Floudas D."/>
            <person name="Sun H."/>
            <person name="Yadav J.S."/>
            <person name="Pangilinan J."/>
            <person name="Larsson K.H."/>
            <person name="Matsuura K."/>
            <person name="Barry K."/>
            <person name="Labutti K."/>
            <person name="Kuo R."/>
            <person name="Ohm R.A."/>
            <person name="Bhattacharya S.S."/>
            <person name="Shirouzu T."/>
            <person name="Yoshinaga Y."/>
            <person name="Martin F.M."/>
            <person name="Grigoriev I.V."/>
            <person name="Hibbett D.S."/>
        </authorList>
    </citation>
    <scope>NUCLEOTIDE SEQUENCE [LARGE SCALE GENOMIC DNA]</scope>
    <source>
        <strain evidence="3 4">HHB12029</strain>
    </source>
</reference>
<dbReference type="InterPro" id="IPR050231">
    <property type="entry name" value="Iron_ascorbate_oxido_reductase"/>
</dbReference>
<dbReference type="GO" id="GO:0016491">
    <property type="term" value="F:oxidoreductase activity"/>
    <property type="evidence" value="ECO:0007669"/>
    <property type="project" value="UniProtKB-KW"/>
</dbReference>
<dbReference type="InterPro" id="IPR026992">
    <property type="entry name" value="DIOX_N"/>
</dbReference>
<dbReference type="GO" id="GO:0046872">
    <property type="term" value="F:metal ion binding"/>
    <property type="evidence" value="ECO:0007669"/>
    <property type="project" value="UniProtKB-KW"/>
</dbReference>
<dbReference type="SUPFAM" id="SSF51197">
    <property type="entry name" value="Clavaminate synthase-like"/>
    <property type="match status" value="1"/>
</dbReference>
<keyword evidence="1" id="KW-0408">Iron</keyword>
<sequence length="361" mass="40355">MPSDFTAVPILDYTLIGTDKPLFLSQLRHALIHVGFMYLQNSPVETKSLVEQIPRLFALPQESKDALTMRNSQHFLGYTSFGKEFTKGARDMREQFDFATPHENRWTPGAPEYLKHWGRSQWPSEDEVPGFRAVVEKYLAAVERLSYEFTQWISEALLLPTDALAPFFDTAQHMQHRAKLVKYPALRENFESDQGVGPHYDGGFLTFLLQASEHRGLQVQNFAGQWIDVPPLPNSFVVNIGKGLETLTRGVTLATCHRVVSPAAGSSARYSVPFFQNIAQGVVLGDAAATLDFPYEILAERDARGTPKTDAVNHTDYDKAPSGHVALIGRIKSHPDVAEKHYPTLFKTLFPDGLPAHVSAY</sequence>
<organism evidence="3 4">
    <name type="scientific">Exidia glandulosa HHB12029</name>
    <dbReference type="NCBI Taxonomy" id="1314781"/>
    <lineage>
        <taxon>Eukaryota</taxon>
        <taxon>Fungi</taxon>
        <taxon>Dikarya</taxon>
        <taxon>Basidiomycota</taxon>
        <taxon>Agaricomycotina</taxon>
        <taxon>Agaricomycetes</taxon>
        <taxon>Auriculariales</taxon>
        <taxon>Exidiaceae</taxon>
        <taxon>Exidia</taxon>
    </lineage>
</organism>
<keyword evidence="1" id="KW-0479">Metal-binding</keyword>
<evidence type="ECO:0000313" key="4">
    <source>
        <dbReference type="Proteomes" id="UP000077266"/>
    </source>
</evidence>
<keyword evidence="4" id="KW-1185">Reference proteome</keyword>
<proteinExistence type="inferred from homology"/>
<dbReference type="PROSITE" id="PS51471">
    <property type="entry name" value="FE2OG_OXY"/>
    <property type="match status" value="1"/>
</dbReference>
<dbReference type="Proteomes" id="UP000077266">
    <property type="component" value="Unassembled WGS sequence"/>
</dbReference>
<feature type="domain" description="Fe2OG dioxygenase" evidence="2">
    <location>
        <begin position="170"/>
        <end position="278"/>
    </location>
</feature>
<dbReference type="Pfam" id="PF14226">
    <property type="entry name" value="DIOX_N"/>
    <property type="match status" value="1"/>
</dbReference>
<name>A0A165PAU0_EXIGL</name>
<accession>A0A165PAU0</accession>
<dbReference type="InterPro" id="IPR027443">
    <property type="entry name" value="IPNS-like_sf"/>
</dbReference>
<dbReference type="Gene3D" id="2.60.120.330">
    <property type="entry name" value="B-lactam Antibiotic, Isopenicillin N Synthase, Chain"/>
    <property type="match status" value="1"/>
</dbReference>
<evidence type="ECO:0000313" key="3">
    <source>
        <dbReference type="EMBL" id="KZW01905.1"/>
    </source>
</evidence>
<dbReference type="AlphaFoldDB" id="A0A165PAU0"/>
<dbReference type="STRING" id="1314781.A0A165PAU0"/>
<evidence type="ECO:0000256" key="1">
    <source>
        <dbReference type="RuleBase" id="RU003682"/>
    </source>
</evidence>
<evidence type="ECO:0000259" key="2">
    <source>
        <dbReference type="PROSITE" id="PS51471"/>
    </source>
</evidence>
<dbReference type="InterPro" id="IPR044861">
    <property type="entry name" value="IPNS-like_FE2OG_OXY"/>
</dbReference>
<dbReference type="PANTHER" id="PTHR47990">
    <property type="entry name" value="2-OXOGLUTARATE (2OG) AND FE(II)-DEPENDENT OXYGENASE SUPERFAMILY PROTEIN-RELATED"/>
    <property type="match status" value="1"/>
</dbReference>
<dbReference type="EMBL" id="KV425891">
    <property type="protein sequence ID" value="KZW01905.1"/>
    <property type="molecule type" value="Genomic_DNA"/>
</dbReference>
<gene>
    <name evidence="3" type="ORF">EXIGLDRAFT_638093</name>
</gene>
<dbReference type="Pfam" id="PF03171">
    <property type="entry name" value="2OG-FeII_Oxy"/>
    <property type="match status" value="1"/>
</dbReference>
<dbReference type="InterPro" id="IPR005123">
    <property type="entry name" value="Oxoglu/Fe-dep_dioxygenase_dom"/>
</dbReference>